<proteinExistence type="predicted"/>
<dbReference type="RefSeq" id="WP_380126466.1">
    <property type="nucleotide sequence ID" value="NZ_JBHSIU010000086.1"/>
</dbReference>
<dbReference type="Pfam" id="PF08044">
    <property type="entry name" value="DUF1707"/>
    <property type="match status" value="1"/>
</dbReference>
<comment type="caution">
    <text evidence="3">The sequence shown here is derived from an EMBL/GenBank/DDBJ whole genome shotgun (WGS) entry which is preliminary data.</text>
</comment>
<feature type="domain" description="DUF1707" evidence="2">
    <location>
        <begin position="15"/>
        <end position="67"/>
    </location>
</feature>
<evidence type="ECO:0000259" key="2">
    <source>
        <dbReference type="Pfam" id="PF08044"/>
    </source>
</evidence>
<organism evidence="3 4">
    <name type="scientific">Dactylosporangium cerinum</name>
    <dbReference type="NCBI Taxonomy" id="1434730"/>
    <lineage>
        <taxon>Bacteria</taxon>
        <taxon>Bacillati</taxon>
        <taxon>Actinomycetota</taxon>
        <taxon>Actinomycetes</taxon>
        <taxon>Micromonosporales</taxon>
        <taxon>Micromonosporaceae</taxon>
        <taxon>Dactylosporangium</taxon>
    </lineage>
</organism>
<evidence type="ECO:0000313" key="3">
    <source>
        <dbReference type="EMBL" id="MFC5005870.1"/>
    </source>
</evidence>
<dbReference type="EMBL" id="JBHSIU010000086">
    <property type="protein sequence ID" value="MFC5005870.1"/>
    <property type="molecule type" value="Genomic_DNA"/>
</dbReference>
<dbReference type="PANTHER" id="PTHR40763">
    <property type="entry name" value="MEMBRANE PROTEIN-RELATED"/>
    <property type="match status" value="1"/>
</dbReference>
<dbReference type="PANTHER" id="PTHR40763:SF4">
    <property type="entry name" value="DUF1707 DOMAIN-CONTAINING PROTEIN"/>
    <property type="match status" value="1"/>
</dbReference>
<keyword evidence="1" id="KW-0812">Transmembrane</keyword>
<dbReference type="InterPro" id="IPR012551">
    <property type="entry name" value="DUF1707_SHOCT-like"/>
</dbReference>
<keyword evidence="4" id="KW-1185">Reference proteome</keyword>
<gene>
    <name evidence="3" type="ORF">ACFPIJ_49615</name>
</gene>
<keyword evidence="1" id="KW-1133">Transmembrane helix</keyword>
<evidence type="ECO:0000313" key="4">
    <source>
        <dbReference type="Proteomes" id="UP001595912"/>
    </source>
</evidence>
<keyword evidence="1" id="KW-0472">Membrane</keyword>
<evidence type="ECO:0000256" key="1">
    <source>
        <dbReference type="SAM" id="Phobius"/>
    </source>
</evidence>
<reference evidence="4" key="1">
    <citation type="journal article" date="2019" name="Int. J. Syst. Evol. Microbiol.">
        <title>The Global Catalogue of Microorganisms (GCM) 10K type strain sequencing project: providing services to taxonomists for standard genome sequencing and annotation.</title>
        <authorList>
            <consortium name="The Broad Institute Genomics Platform"/>
            <consortium name="The Broad Institute Genome Sequencing Center for Infectious Disease"/>
            <person name="Wu L."/>
            <person name="Ma J."/>
        </authorList>
    </citation>
    <scope>NUCLEOTIDE SEQUENCE [LARGE SCALE GENOMIC DNA]</scope>
    <source>
        <strain evidence="4">CGMCC 4.7152</strain>
    </source>
</reference>
<feature type="transmembrane region" description="Helical" evidence="1">
    <location>
        <begin position="87"/>
        <end position="108"/>
    </location>
</feature>
<accession>A0ABV9WD25</accession>
<dbReference type="Proteomes" id="UP001595912">
    <property type="component" value="Unassembled WGS sequence"/>
</dbReference>
<sequence>MPTADDDRRLGPLTMRASDEDRQRVIEALEHHTQLGRLTLDEFADRCDTVLAAKTLDDLRAATHDLPALPPTPAATAGSEAANDRHVLLVFAIALIAAVLLGLVYAAFH</sequence>
<name>A0ABV9WD25_9ACTN</name>
<protein>
    <submittedName>
        <fullName evidence="3">DUF1707 domain-containing protein</fullName>
    </submittedName>
</protein>